<evidence type="ECO:0000313" key="3">
    <source>
        <dbReference type="Proteomes" id="UP001556196"/>
    </source>
</evidence>
<evidence type="ECO:0000313" key="2">
    <source>
        <dbReference type="EMBL" id="MEW9805250.1"/>
    </source>
</evidence>
<evidence type="ECO:0000256" key="1">
    <source>
        <dbReference type="SAM" id="MobiDB-lite"/>
    </source>
</evidence>
<gene>
    <name evidence="2" type="ORF">ABUE31_04515</name>
</gene>
<name>A0ABV3QWN9_9HYPH</name>
<comment type="caution">
    <text evidence="2">The sequence shown here is derived from an EMBL/GenBank/DDBJ whole genome shotgun (WGS) entry which is preliminary data.</text>
</comment>
<proteinExistence type="predicted"/>
<dbReference type="RefSeq" id="WP_367722291.1">
    <property type="nucleotide sequence ID" value="NZ_JBFOCH010000013.1"/>
</dbReference>
<keyword evidence="3" id="KW-1185">Reference proteome</keyword>
<accession>A0ABV3QWN9</accession>
<feature type="region of interest" description="Disordered" evidence="1">
    <location>
        <begin position="65"/>
        <end position="89"/>
    </location>
</feature>
<organism evidence="2 3">
    <name type="scientific">Mesorhizobium marinum</name>
    <dbReference type="NCBI Taxonomy" id="3228790"/>
    <lineage>
        <taxon>Bacteria</taxon>
        <taxon>Pseudomonadati</taxon>
        <taxon>Pseudomonadota</taxon>
        <taxon>Alphaproteobacteria</taxon>
        <taxon>Hyphomicrobiales</taxon>
        <taxon>Phyllobacteriaceae</taxon>
        <taxon>Mesorhizobium</taxon>
    </lineage>
</organism>
<feature type="compositionally biased region" description="Polar residues" evidence="1">
    <location>
        <begin position="78"/>
        <end position="89"/>
    </location>
</feature>
<dbReference type="EMBL" id="JBFOCI010000001">
    <property type="protein sequence ID" value="MEW9805250.1"/>
    <property type="molecule type" value="Genomic_DNA"/>
</dbReference>
<protein>
    <submittedName>
        <fullName evidence="2">Uncharacterized protein</fullName>
    </submittedName>
</protein>
<reference evidence="2 3" key="1">
    <citation type="submission" date="2024-06" db="EMBL/GenBank/DDBJ databases">
        <authorList>
            <person name="Tuo L."/>
        </authorList>
    </citation>
    <scope>NUCLEOTIDE SEQUENCE [LARGE SCALE GENOMIC DNA]</scope>
    <source>
        <strain evidence="2 3">ZMM04-5</strain>
    </source>
</reference>
<dbReference type="PROSITE" id="PS51257">
    <property type="entry name" value="PROKAR_LIPOPROTEIN"/>
    <property type="match status" value="1"/>
</dbReference>
<dbReference type="Proteomes" id="UP001556196">
    <property type="component" value="Unassembled WGS sequence"/>
</dbReference>
<sequence length="89" mass="9032">MRSTLKMTMVLGLAAAGSGCMSDELRRADGLTDGAGESIAANTVMQMVDPWPNGVQDTRLLVPAARATSSGGGEASTDAKQSQTTTGSN</sequence>